<comment type="caution">
    <text evidence="1">The sequence shown here is derived from an EMBL/GenBank/DDBJ whole genome shotgun (WGS) entry which is preliminary data.</text>
</comment>
<proteinExistence type="predicted"/>
<sequence length="173" mass="19720">MAATHFRGFVSFSLVSTNPVPFCFEQPLEKSLSREEPRLRGSWSIQLAGSRSRSQWRRILRSALRRGPNLEPEFSRNLSRMNTVTVSILDETQRRKFHPPQTRDGRRTTGLETVGERGDFRWESRWTLAWRIYEGSLRLLARFGVGRKTVNCSVGANCAGAAAGRELEGFSVF</sequence>
<name>A0ABR4JFK9_9EURO</name>
<protein>
    <submittedName>
        <fullName evidence="1">Uncharacterized protein</fullName>
    </submittedName>
</protein>
<evidence type="ECO:0000313" key="1">
    <source>
        <dbReference type="EMBL" id="KAL2838834.1"/>
    </source>
</evidence>
<evidence type="ECO:0000313" key="2">
    <source>
        <dbReference type="Proteomes" id="UP001610446"/>
    </source>
</evidence>
<gene>
    <name evidence="1" type="ORF">BJY01DRAFT_32918</name>
</gene>
<reference evidence="1 2" key="1">
    <citation type="submission" date="2024-07" db="EMBL/GenBank/DDBJ databases">
        <title>Section-level genome sequencing and comparative genomics of Aspergillus sections Usti and Cavernicolus.</title>
        <authorList>
            <consortium name="Lawrence Berkeley National Laboratory"/>
            <person name="Nybo J.L."/>
            <person name="Vesth T.C."/>
            <person name="Theobald S."/>
            <person name="Frisvad J.C."/>
            <person name="Larsen T.O."/>
            <person name="Kjaerboelling I."/>
            <person name="Rothschild-Mancinelli K."/>
            <person name="Lyhne E.K."/>
            <person name="Kogle M.E."/>
            <person name="Barry K."/>
            <person name="Clum A."/>
            <person name="Na H."/>
            <person name="Ledsgaard L."/>
            <person name="Lin J."/>
            <person name="Lipzen A."/>
            <person name="Kuo A."/>
            <person name="Riley R."/>
            <person name="Mondo S."/>
            <person name="Labutti K."/>
            <person name="Haridas S."/>
            <person name="Pangalinan J."/>
            <person name="Salamov A.A."/>
            <person name="Simmons B.A."/>
            <person name="Magnuson J.K."/>
            <person name="Chen J."/>
            <person name="Drula E."/>
            <person name="Henrissat B."/>
            <person name="Wiebenga A."/>
            <person name="Lubbers R.J."/>
            <person name="Gomes A.C."/>
            <person name="Makela M.R."/>
            <person name="Stajich J."/>
            <person name="Grigoriev I.V."/>
            <person name="Mortensen U.H."/>
            <person name="De Vries R.P."/>
            <person name="Baker S.E."/>
            <person name="Andersen M.R."/>
        </authorList>
    </citation>
    <scope>NUCLEOTIDE SEQUENCE [LARGE SCALE GENOMIC DNA]</scope>
    <source>
        <strain evidence="1 2">CBS 123904</strain>
    </source>
</reference>
<dbReference type="Proteomes" id="UP001610446">
    <property type="component" value="Unassembled WGS sequence"/>
</dbReference>
<accession>A0ABR4JFK9</accession>
<dbReference type="EMBL" id="JBFXLU010000141">
    <property type="protein sequence ID" value="KAL2838834.1"/>
    <property type="molecule type" value="Genomic_DNA"/>
</dbReference>
<organism evidence="1 2">
    <name type="scientific">Aspergillus pseudoustus</name>
    <dbReference type="NCBI Taxonomy" id="1810923"/>
    <lineage>
        <taxon>Eukaryota</taxon>
        <taxon>Fungi</taxon>
        <taxon>Dikarya</taxon>
        <taxon>Ascomycota</taxon>
        <taxon>Pezizomycotina</taxon>
        <taxon>Eurotiomycetes</taxon>
        <taxon>Eurotiomycetidae</taxon>
        <taxon>Eurotiales</taxon>
        <taxon>Aspergillaceae</taxon>
        <taxon>Aspergillus</taxon>
        <taxon>Aspergillus subgen. Nidulantes</taxon>
    </lineage>
</organism>
<keyword evidence="2" id="KW-1185">Reference proteome</keyword>